<organism evidence="1 2">
    <name type="scientific">Myxococcus xanthus</name>
    <dbReference type="NCBI Taxonomy" id="34"/>
    <lineage>
        <taxon>Bacteria</taxon>
        <taxon>Pseudomonadati</taxon>
        <taxon>Myxococcota</taxon>
        <taxon>Myxococcia</taxon>
        <taxon>Myxococcales</taxon>
        <taxon>Cystobacterineae</taxon>
        <taxon>Myxococcaceae</taxon>
        <taxon>Myxococcus</taxon>
    </lineage>
</organism>
<comment type="caution">
    <text evidence="1">The sequence shown here is derived from an EMBL/GenBank/DDBJ whole genome shotgun (WGS) entry which is preliminary data.</text>
</comment>
<feature type="non-terminal residue" evidence="1">
    <location>
        <position position="63"/>
    </location>
</feature>
<evidence type="ECO:0000313" key="1">
    <source>
        <dbReference type="EMBL" id="NOJ82235.1"/>
    </source>
</evidence>
<evidence type="ECO:0000313" key="2">
    <source>
        <dbReference type="Proteomes" id="UP000533080"/>
    </source>
</evidence>
<dbReference type="AlphaFoldDB" id="A0A7Y4INU0"/>
<name>A0A7Y4INU0_MYXXA</name>
<dbReference type="EMBL" id="JABFNT010000118">
    <property type="protein sequence ID" value="NOJ82235.1"/>
    <property type="molecule type" value="Genomic_DNA"/>
</dbReference>
<accession>A0A7Y4INU0</accession>
<reference evidence="1 2" key="1">
    <citation type="submission" date="2020-05" db="EMBL/GenBank/DDBJ databases">
        <authorList>
            <person name="Whitworth D."/>
        </authorList>
    </citation>
    <scope>NUCLEOTIDE SEQUENCE [LARGE SCALE GENOMIC DNA]</scope>
    <source>
        <strain evidence="1 2">AM005</strain>
    </source>
</reference>
<sequence length="63" mass="6701">MFYGPVDSPPHMSQLLLSSLAVVCPNCDGYNSPRSAACVLCGRARRVVPVTVRADHGEGGQQE</sequence>
<gene>
    <name evidence="1" type="ORF">HNV28_28575</name>
</gene>
<dbReference type="Proteomes" id="UP000533080">
    <property type="component" value="Unassembled WGS sequence"/>
</dbReference>
<protein>
    <submittedName>
        <fullName evidence="1">Uncharacterized protein</fullName>
    </submittedName>
</protein>
<proteinExistence type="predicted"/>